<sequence>MSTTTPSYTTTRHSAHVAYVVQAVVNNLAPLLFVVFHTALDVPVAQLGALAALNFGVQLLTDLVAVRVVDRIGYRRPMVAAHALAALGLVLLAVLPFVLPAPFVGLCVAVVVYGIGGGLLEVLVSPVVEHLPQPEEAKAAGMAFAHSFYCWGQLAVVVLSTALLAVVGSDLWPLLPVLWAVVPLVNLVVLLRVPMPPTVPDEHRTSLRSLFGTPLFLAALVLMATGGAAELTMAQWSSFFAEQGTGVPKEVGDLLGPGLFALLMGLGRVAYGLWGQGVPLRPLLAASGVATAVCYVVAATAAVPVVSLVACALCGLTTALLWPGTFSLTSARFPLGGAAMFAVLALAGDAGGTFGPLGVGLFADLAAGPLAGIAAALPPDTGTGLRVGMLLSAAVPAVFALTVLASGRERTAA</sequence>
<evidence type="ECO:0000256" key="5">
    <source>
        <dbReference type="ARBA" id="ARBA00022989"/>
    </source>
</evidence>
<dbReference type="Gene3D" id="1.20.1250.20">
    <property type="entry name" value="MFS general substrate transporter like domains"/>
    <property type="match status" value="1"/>
</dbReference>
<dbReference type="InterPro" id="IPR036259">
    <property type="entry name" value="MFS_trans_sf"/>
</dbReference>
<keyword evidence="4 7" id="KW-0812">Transmembrane</keyword>
<reference evidence="8 9" key="1">
    <citation type="submission" date="2021-05" db="EMBL/GenBank/DDBJ databases">
        <title>Novel species in genus Cellulomonas.</title>
        <authorList>
            <person name="Zhang G."/>
        </authorList>
    </citation>
    <scope>NUCLEOTIDE SEQUENCE [LARGE SCALE GENOMIC DNA]</scope>
    <source>
        <strain evidence="9">zg-ZUI222</strain>
    </source>
</reference>
<dbReference type="InterPro" id="IPR051788">
    <property type="entry name" value="MFS_Transporter"/>
</dbReference>
<evidence type="ECO:0000256" key="1">
    <source>
        <dbReference type="ARBA" id="ARBA00004127"/>
    </source>
</evidence>
<keyword evidence="3" id="KW-0813">Transport</keyword>
<keyword evidence="5 7" id="KW-1133">Transmembrane helix</keyword>
<proteinExistence type="inferred from homology"/>
<feature type="transmembrane region" description="Helical" evidence="7">
    <location>
        <begin position="254"/>
        <end position="274"/>
    </location>
</feature>
<gene>
    <name evidence="8" type="ORF">KG103_04565</name>
</gene>
<feature type="transmembrane region" description="Helical" evidence="7">
    <location>
        <begin position="45"/>
        <end position="66"/>
    </location>
</feature>
<dbReference type="PANTHER" id="PTHR23514">
    <property type="entry name" value="BYPASS OF STOP CODON PROTEIN 6"/>
    <property type="match status" value="1"/>
</dbReference>
<feature type="transmembrane region" description="Helical" evidence="7">
    <location>
        <begin position="174"/>
        <end position="193"/>
    </location>
</feature>
<organism evidence="8 9">
    <name type="scientific">Cellulomonas wangleii</name>
    <dbReference type="NCBI Taxonomy" id="2816956"/>
    <lineage>
        <taxon>Bacteria</taxon>
        <taxon>Bacillati</taxon>
        <taxon>Actinomycetota</taxon>
        <taxon>Actinomycetes</taxon>
        <taxon>Micrococcales</taxon>
        <taxon>Cellulomonadaceae</taxon>
        <taxon>Cellulomonas</taxon>
    </lineage>
</organism>
<feature type="transmembrane region" description="Helical" evidence="7">
    <location>
        <begin position="78"/>
        <end position="97"/>
    </location>
</feature>
<dbReference type="RefSeq" id="WP_207342311.1">
    <property type="nucleotide sequence ID" value="NZ_CP074405.1"/>
</dbReference>
<dbReference type="Pfam" id="PF07690">
    <property type="entry name" value="MFS_1"/>
    <property type="match status" value="1"/>
</dbReference>
<evidence type="ECO:0000256" key="7">
    <source>
        <dbReference type="SAM" id="Phobius"/>
    </source>
</evidence>
<feature type="transmembrane region" description="Helical" evidence="7">
    <location>
        <begin position="295"/>
        <end position="322"/>
    </location>
</feature>
<dbReference type="InterPro" id="IPR011701">
    <property type="entry name" value="MFS"/>
</dbReference>
<dbReference type="EMBL" id="CP074405">
    <property type="protein sequence ID" value="QVI63183.1"/>
    <property type="molecule type" value="Genomic_DNA"/>
</dbReference>
<feature type="transmembrane region" description="Helical" evidence="7">
    <location>
        <begin position="103"/>
        <end position="128"/>
    </location>
</feature>
<feature type="transmembrane region" description="Helical" evidence="7">
    <location>
        <begin position="389"/>
        <end position="407"/>
    </location>
</feature>
<name>A0ABX8D825_9CELL</name>
<protein>
    <submittedName>
        <fullName evidence="8">MFS transporter</fullName>
    </submittedName>
</protein>
<dbReference type="PANTHER" id="PTHR23514:SF3">
    <property type="entry name" value="BYPASS OF STOP CODON PROTEIN 6"/>
    <property type="match status" value="1"/>
</dbReference>
<dbReference type="Proteomes" id="UP000677804">
    <property type="component" value="Chromosome"/>
</dbReference>
<feature type="transmembrane region" description="Helical" evidence="7">
    <location>
        <begin position="17"/>
        <end position="39"/>
    </location>
</feature>
<keyword evidence="9" id="KW-1185">Reference proteome</keyword>
<evidence type="ECO:0000256" key="4">
    <source>
        <dbReference type="ARBA" id="ARBA00022692"/>
    </source>
</evidence>
<keyword evidence="6 7" id="KW-0472">Membrane</keyword>
<evidence type="ECO:0000256" key="3">
    <source>
        <dbReference type="ARBA" id="ARBA00022448"/>
    </source>
</evidence>
<dbReference type="SUPFAM" id="SSF103473">
    <property type="entry name" value="MFS general substrate transporter"/>
    <property type="match status" value="1"/>
</dbReference>
<evidence type="ECO:0000256" key="6">
    <source>
        <dbReference type="ARBA" id="ARBA00023136"/>
    </source>
</evidence>
<evidence type="ECO:0000256" key="2">
    <source>
        <dbReference type="ARBA" id="ARBA00008335"/>
    </source>
</evidence>
<comment type="subcellular location">
    <subcellularLocation>
        <location evidence="1">Endomembrane system</location>
        <topology evidence="1">Multi-pass membrane protein</topology>
    </subcellularLocation>
</comment>
<accession>A0ABX8D825</accession>
<feature type="transmembrane region" description="Helical" evidence="7">
    <location>
        <begin position="214"/>
        <end position="234"/>
    </location>
</feature>
<evidence type="ECO:0000313" key="9">
    <source>
        <dbReference type="Proteomes" id="UP000677804"/>
    </source>
</evidence>
<evidence type="ECO:0000313" key="8">
    <source>
        <dbReference type="EMBL" id="QVI63183.1"/>
    </source>
</evidence>
<feature type="transmembrane region" description="Helical" evidence="7">
    <location>
        <begin position="148"/>
        <end position="168"/>
    </location>
</feature>
<comment type="similarity">
    <text evidence="2">Belongs to the major facilitator superfamily.</text>
</comment>